<organism evidence="1 2">
    <name type="scientific">Datura stramonium</name>
    <name type="common">Jimsonweed</name>
    <name type="synonym">Common thornapple</name>
    <dbReference type="NCBI Taxonomy" id="4076"/>
    <lineage>
        <taxon>Eukaryota</taxon>
        <taxon>Viridiplantae</taxon>
        <taxon>Streptophyta</taxon>
        <taxon>Embryophyta</taxon>
        <taxon>Tracheophyta</taxon>
        <taxon>Spermatophyta</taxon>
        <taxon>Magnoliopsida</taxon>
        <taxon>eudicotyledons</taxon>
        <taxon>Gunneridae</taxon>
        <taxon>Pentapetalae</taxon>
        <taxon>asterids</taxon>
        <taxon>lamiids</taxon>
        <taxon>Solanales</taxon>
        <taxon>Solanaceae</taxon>
        <taxon>Solanoideae</taxon>
        <taxon>Datureae</taxon>
        <taxon>Datura</taxon>
    </lineage>
</organism>
<feature type="non-terminal residue" evidence="1">
    <location>
        <position position="1"/>
    </location>
</feature>
<name>A0ABS8WJR1_DATST</name>
<comment type="caution">
    <text evidence="1">The sequence shown here is derived from an EMBL/GenBank/DDBJ whole genome shotgun (WGS) entry which is preliminary data.</text>
</comment>
<keyword evidence="2" id="KW-1185">Reference proteome</keyword>
<proteinExistence type="predicted"/>
<evidence type="ECO:0000313" key="2">
    <source>
        <dbReference type="Proteomes" id="UP000823775"/>
    </source>
</evidence>
<reference evidence="1 2" key="1">
    <citation type="journal article" date="2021" name="BMC Genomics">
        <title>Datura genome reveals duplications of psychoactive alkaloid biosynthetic genes and high mutation rate following tissue culture.</title>
        <authorList>
            <person name="Rajewski A."/>
            <person name="Carter-House D."/>
            <person name="Stajich J."/>
            <person name="Litt A."/>
        </authorList>
    </citation>
    <scope>NUCLEOTIDE SEQUENCE [LARGE SCALE GENOMIC DNA]</scope>
    <source>
        <strain evidence="1">AR-01</strain>
    </source>
</reference>
<protein>
    <submittedName>
        <fullName evidence="1">Uncharacterized protein</fullName>
    </submittedName>
</protein>
<accession>A0ABS8WJR1</accession>
<dbReference type="Proteomes" id="UP000823775">
    <property type="component" value="Unassembled WGS sequence"/>
</dbReference>
<sequence length="89" mass="9925">GSMLYTSMRQYGIRIARSSTSMFLRIAQLDTLLGSLSTTFASYFVRKCEFEHYQHVTKVADVAVVPTSMDQSEEAIHTTDSGKVPETQA</sequence>
<evidence type="ECO:0000313" key="1">
    <source>
        <dbReference type="EMBL" id="MCE3050307.1"/>
    </source>
</evidence>
<dbReference type="EMBL" id="JACEIK010007466">
    <property type="protein sequence ID" value="MCE3050307.1"/>
    <property type="molecule type" value="Genomic_DNA"/>
</dbReference>
<gene>
    <name evidence="1" type="ORF">HAX54_046866</name>
</gene>